<keyword evidence="3" id="KW-1185">Reference proteome</keyword>
<sequence>MMPPRDDASSTDDNSFAPGPGKHPPLVIVSERGRHSEASRRIVRAQAARASAAQSRETRARNREDRHRESPQSTNESASIPPLQIPPNANPNTHAQTVRHPKSPQSHSHTQEQGPSRDDGQQESSGNPLKPLMDWILNVLHLSAASFAAGAVMIAGTGIPQLGNASRVLSSAGGMLSDNGEAMESVDITGGIFNRRLPVALPRGFVALQGRIQISDPFLVLLSRTACIDFGSPGAETRLHELLFDIVMTSATTSMANTDRPGHPIQNHLRIACTCLTIFQGQRADGQAFAFDQRYNTGLEAAWAEVIVLDQDVLKEPKSAEAALWAIFVISVTCGSTMTFYHQLLGGLMQDLQLQYWEQVRNVLIDFIYPGSFLDAPCKQFYDSLKSVQAGQSGASVMA</sequence>
<dbReference type="OMA" id="ACTCLTI"/>
<feature type="region of interest" description="Disordered" evidence="1">
    <location>
        <begin position="1"/>
        <end position="129"/>
    </location>
</feature>
<feature type="compositionally biased region" description="Polar residues" evidence="1">
    <location>
        <begin position="103"/>
        <end position="114"/>
    </location>
</feature>
<proteinExistence type="predicted"/>
<reference evidence="3" key="1">
    <citation type="journal article" date="2012" name="PLoS Genet.">
        <title>The genomes of the fungal plant pathogens Cladosporium fulvum and Dothistroma septosporum reveal adaptation to different hosts and lifestyles but also signatures of common ancestry.</title>
        <authorList>
            <person name="de Wit P.J.G.M."/>
            <person name="van der Burgt A."/>
            <person name="Oekmen B."/>
            <person name="Stergiopoulos I."/>
            <person name="Abd-Elsalam K.A."/>
            <person name="Aerts A.L."/>
            <person name="Bahkali A.H."/>
            <person name="Beenen H.G."/>
            <person name="Chettri P."/>
            <person name="Cox M.P."/>
            <person name="Datema E."/>
            <person name="de Vries R.P."/>
            <person name="Dhillon B."/>
            <person name="Ganley A.R."/>
            <person name="Griffiths S.A."/>
            <person name="Guo Y."/>
            <person name="Hamelin R.C."/>
            <person name="Henrissat B."/>
            <person name="Kabir M.S."/>
            <person name="Jashni M.K."/>
            <person name="Kema G."/>
            <person name="Klaubauf S."/>
            <person name="Lapidus A."/>
            <person name="Levasseur A."/>
            <person name="Lindquist E."/>
            <person name="Mehrabi R."/>
            <person name="Ohm R.A."/>
            <person name="Owen T.J."/>
            <person name="Salamov A."/>
            <person name="Schwelm A."/>
            <person name="Schijlen E."/>
            <person name="Sun H."/>
            <person name="van den Burg H.A."/>
            <person name="van Ham R.C.H.J."/>
            <person name="Zhang S."/>
            <person name="Goodwin S.B."/>
            <person name="Grigoriev I.V."/>
            <person name="Collemare J."/>
            <person name="Bradshaw R.E."/>
        </authorList>
    </citation>
    <scope>NUCLEOTIDE SEQUENCE [LARGE SCALE GENOMIC DNA]</scope>
    <source>
        <strain evidence="3">NZE10 / CBS 128990</strain>
    </source>
</reference>
<dbReference type="Proteomes" id="UP000016933">
    <property type="component" value="Unassembled WGS sequence"/>
</dbReference>
<feature type="compositionally biased region" description="Low complexity" evidence="1">
    <location>
        <begin position="44"/>
        <end position="55"/>
    </location>
</feature>
<evidence type="ECO:0000313" key="3">
    <source>
        <dbReference type="Proteomes" id="UP000016933"/>
    </source>
</evidence>
<gene>
    <name evidence="2" type="ORF">DOTSEDRAFT_67574</name>
</gene>
<dbReference type="AlphaFoldDB" id="N1PYI2"/>
<accession>N1PYI2</accession>
<dbReference type="OrthoDB" id="3898846at2759"/>
<feature type="compositionally biased region" description="Basic and acidic residues" evidence="1">
    <location>
        <begin position="31"/>
        <end position="40"/>
    </location>
</feature>
<reference evidence="2 3" key="2">
    <citation type="journal article" date="2012" name="PLoS Pathog.">
        <title>Diverse lifestyles and strategies of plant pathogenesis encoded in the genomes of eighteen Dothideomycetes fungi.</title>
        <authorList>
            <person name="Ohm R.A."/>
            <person name="Feau N."/>
            <person name="Henrissat B."/>
            <person name="Schoch C.L."/>
            <person name="Horwitz B.A."/>
            <person name="Barry K.W."/>
            <person name="Condon B.J."/>
            <person name="Copeland A.C."/>
            <person name="Dhillon B."/>
            <person name="Glaser F."/>
            <person name="Hesse C.N."/>
            <person name="Kosti I."/>
            <person name="LaButti K."/>
            <person name="Lindquist E.A."/>
            <person name="Lucas S."/>
            <person name="Salamov A.A."/>
            <person name="Bradshaw R.E."/>
            <person name="Ciuffetti L."/>
            <person name="Hamelin R.C."/>
            <person name="Kema G.H.J."/>
            <person name="Lawrence C."/>
            <person name="Scott J.A."/>
            <person name="Spatafora J.W."/>
            <person name="Turgeon B.G."/>
            <person name="de Wit P.J.G.M."/>
            <person name="Zhong S."/>
            <person name="Goodwin S.B."/>
            <person name="Grigoriev I.V."/>
        </authorList>
    </citation>
    <scope>NUCLEOTIDE SEQUENCE [LARGE SCALE GENOMIC DNA]</scope>
    <source>
        <strain evidence="3">NZE10 / CBS 128990</strain>
    </source>
</reference>
<feature type="compositionally biased region" description="Basic and acidic residues" evidence="1">
    <location>
        <begin position="56"/>
        <end position="70"/>
    </location>
</feature>
<name>N1PYI2_DOTSN</name>
<dbReference type="HOGENOM" id="CLU_758591_0_0_1"/>
<evidence type="ECO:0000313" key="2">
    <source>
        <dbReference type="EMBL" id="EME48571.1"/>
    </source>
</evidence>
<dbReference type="eggNOG" id="ENOG502RW0R">
    <property type="taxonomic scope" value="Eukaryota"/>
</dbReference>
<evidence type="ECO:0000256" key="1">
    <source>
        <dbReference type="SAM" id="MobiDB-lite"/>
    </source>
</evidence>
<protein>
    <submittedName>
        <fullName evidence="2">Uncharacterized protein</fullName>
    </submittedName>
</protein>
<dbReference type="EMBL" id="KB446535">
    <property type="protein sequence ID" value="EME48571.1"/>
    <property type="molecule type" value="Genomic_DNA"/>
</dbReference>
<organism evidence="2 3">
    <name type="scientific">Dothistroma septosporum (strain NZE10 / CBS 128990)</name>
    <name type="common">Red band needle blight fungus</name>
    <name type="synonym">Mycosphaerella pini</name>
    <dbReference type="NCBI Taxonomy" id="675120"/>
    <lineage>
        <taxon>Eukaryota</taxon>
        <taxon>Fungi</taxon>
        <taxon>Dikarya</taxon>
        <taxon>Ascomycota</taxon>
        <taxon>Pezizomycotina</taxon>
        <taxon>Dothideomycetes</taxon>
        <taxon>Dothideomycetidae</taxon>
        <taxon>Mycosphaerellales</taxon>
        <taxon>Mycosphaerellaceae</taxon>
        <taxon>Dothistroma</taxon>
    </lineage>
</organism>